<protein>
    <recommendedName>
        <fullName evidence="5">DUF4190 domain-containing protein</fullName>
    </recommendedName>
</protein>
<dbReference type="EMBL" id="SLXK01000001">
    <property type="protein sequence ID" value="TCP32368.1"/>
    <property type="molecule type" value="Genomic_DNA"/>
</dbReference>
<keyword evidence="2" id="KW-0472">Membrane</keyword>
<evidence type="ECO:0008006" key="5">
    <source>
        <dbReference type="Google" id="ProtNLM"/>
    </source>
</evidence>
<comment type="caution">
    <text evidence="3">The sequence shown here is derived from an EMBL/GenBank/DDBJ whole genome shotgun (WGS) entry which is preliminary data.</text>
</comment>
<dbReference type="InterPro" id="IPR055338">
    <property type="entry name" value="YqfX-like"/>
</dbReference>
<proteinExistence type="predicted"/>
<feature type="transmembrane region" description="Helical" evidence="2">
    <location>
        <begin position="68"/>
        <end position="94"/>
    </location>
</feature>
<feature type="region of interest" description="Disordered" evidence="1">
    <location>
        <begin position="1"/>
        <end position="20"/>
    </location>
</feature>
<dbReference type="Proteomes" id="UP000295416">
    <property type="component" value="Unassembled WGS sequence"/>
</dbReference>
<keyword evidence="2" id="KW-0812">Transmembrane</keyword>
<dbReference type="RefSeq" id="WP_207902901.1">
    <property type="nucleotide sequence ID" value="NZ_SLXK01000001.1"/>
</dbReference>
<name>A0A4R2PD36_9BACL</name>
<dbReference type="PANTHER" id="PTHR40040:SF1">
    <property type="entry name" value="MEMBRANE PROTEIN"/>
    <property type="match status" value="1"/>
</dbReference>
<sequence>MAEDRFNDFNKETSLYNDDDVTRDSFDEEYARDESVDYNEETAAESAVNTRMFTRDTDDATDTAGTGIGWLAIVLSVIALFFLPVVMGAAGIIVGIIARKQGARALGAWAIGIGIAAIVIMMFAAPFF</sequence>
<evidence type="ECO:0000256" key="2">
    <source>
        <dbReference type="SAM" id="Phobius"/>
    </source>
</evidence>
<feature type="compositionally biased region" description="Basic and acidic residues" evidence="1">
    <location>
        <begin position="1"/>
        <end position="11"/>
    </location>
</feature>
<keyword evidence="2" id="KW-1133">Transmembrane helix</keyword>
<evidence type="ECO:0000313" key="3">
    <source>
        <dbReference type="EMBL" id="TCP32368.1"/>
    </source>
</evidence>
<accession>A0A4R2PD36</accession>
<reference evidence="3 4" key="1">
    <citation type="submission" date="2019-03" db="EMBL/GenBank/DDBJ databases">
        <title>Genomic Encyclopedia of Type Strains, Phase IV (KMG-IV): sequencing the most valuable type-strain genomes for metagenomic binning, comparative biology and taxonomic classification.</title>
        <authorList>
            <person name="Goeker M."/>
        </authorList>
    </citation>
    <scope>NUCLEOTIDE SEQUENCE [LARGE SCALE GENOMIC DNA]</scope>
    <source>
        <strain evidence="3 4">DSM 19377</strain>
    </source>
</reference>
<feature type="transmembrane region" description="Helical" evidence="2">
    <location>
        <begin position="106"/>
        <end position="127"/>
    </location>
</feature>
<evidence type="ECO:0000256" key="1">
    <source>
        <dbReference type="SAM" id="MobiDB-lite"/>
    </source>
</evidence>
<dbReference type="AlphaFoldDB" id="A0A4R2PD36"/>
<dbReference type="PANTHER" id="PTHR40040">
    <property type="entry name" value="SMALL HYDROPHOBIC PROTEIN-RELATED"/>
    <property type="match status" value="1"/>
</dbReference>
<gene>
    <name evidence="3" type="ORF">EV207_101347</name>
</gene>
<evidence type="ECO:0000313" key="4">
    <source>
        <dbReference type="Proteomes" id="UP000295416"/>
    </source>
</evidence>
<keyword evidence="4" id="KW-1185">Reference proteome</keyword>
<organism evidence="3 4">
    <name type="scientific">Scopulibacillus darangshiensis</name>
    <dbReference type="NCBI Taxonomy" id="442528"/>
    <lineage>
        <taxon>Bacteria</taxon>
        <taxon>Bacillati</taxon>
        <taxon>Bacillota</taxon>
        <taxon>Bacilli</taxon>
        <taxon>Bacillales</taxon>
        <taxon>Sporolactobacillaceae</taxon>
        <taxon>Scopulibacillus</taxon>
    </lineage>
</organism>